<keyword evidence="2" id="KW-1185">Reference proteome</keyword>
<protein>
    <submittedName>
        <fullName evidence="1">Uncharacterized protein</fullName>
    </submittedName>
</protein>
<dbReference type="EMBL" id="CP011452">
    <property type="protein sequence ID" value="AKH43978.1"/>
    <property type="molecule type" value="Genomic_DNA"/>
</dbReference>
<reference evidence="1" key="1">
    <citation type="submission" date="2015-05" db="EMBL/GenBank/DDBJ databases">
        <title>The complete genome of Altererythrobacter atlanticus strain 26DY36.</title>
        <authorList>
            <person name="Wu Y.-H."/>
            <person name="Cheng H."/>
            <person name="Wu X.-W."/>
        </authorList>
    </citation>
    <scope>NUCLEOTIDE SEQUENCE [LARGE SCALE GENOMIC DNA]</scope>
    <source>
        <strain evidence="1">26DY36</strain>
    </source>
</reference>
<name>A0A0F7KUF7_9SPHN</name>
<sequence length="170" mass="18362">MTVPEFSRPFDRRQITDKPVTLSAGEAEMAALAERFGLVAVKRLEVELRLQPEGEAVDVAGTLSADIVQSCAISGDDLPAKIEEEIAFRFVPDRIIEDKEIELEEEDLDEIPYSGTSFDLGEAMAQSLALAIDPYATGPNADEARKEAGLVNAEPQGKMAQALAAALKKD</sequence>
<evidence type="ECO:0000313" key="1">
    <source>
        <dbReference type="EMBL" id="AKH43978.1"/>
    </source>
</evidence>
<gene>
    <name evidence="1" type="ORF">WYH_02952</name>
</gene>
<organism evidence="1 2">
    <name type="scientific">Croceibacterium atlanticum</name>
    <dbReference type="NCBI Taxonomy" id="1267766"/>
    <lineage>
        <taxon>Bacteria</taxon>
        <taxon>Pseudomonadati</taxon>
        <taxon>Pseudomonadota</taxon>
        <taxon>Alphaproteobacteria</taxon>
        <taxon>Sphingomonadales</taxon>
        <taxon>Erythrobacteraceae</taxon>
        <taxon>Croceibacterium</taxon>
    </lineage>
</organism>
<dbReference type="RefSeq" id="WP_046904400.1">
    <property type="nucleotide sequence ID" value="NZ_CP011452.2"/>
</dbReference>
<proteinExistence type="predicted"/>
<evidence type="ECO:0000313" key="2">
    <source>
        <dbReference type="Proteomes" id="UP000034392"/>
    </source>
</evidence>
<dbReference type="STRING" id="1267766.WYH_02952"/>
<dbReference type="KEGG" id="aay:WYH_02952"/>
<accession>A0A0F7KUF7</accession>
<dbReference type="AlphaFoldDB" id="A0A0F7KUF7"/>
<dbReference type="Pfam" id="PF02620">
    <property type="entry name" value="YceD"/>
    <property type="match status" value="1"/>
</dbReference>
<dbReference type="InterPro" id="IPR003772">
    <property type="entry name" value="YceD"/>
</dbReference>
<dbReference type="PATRIC" id="fig|1267766.3.peg.2990"/>
<dbReference type="Proteomes" id="UP000034392">
    <property type="component" value="Chromosome"/>
</dbReference>